<name>A0A1E1MWU7_RHYSE</name>
<feature type="region of interest" description="Disordered" evidence="1">
    <location>
        <begin position="69"/>
        <end position="97"/>
    </location>
</feature>
<feature type="domain" description="DUF3295" evidence="2">
    <location>
        <begin position="34"/>
        <end position="390"/>
    </location>
</feature>
<reference evidence="4" key="1">
    <citation type="submission" date="2016-03" db="EMBL/GenBank/DDBJ databases">
        <authorList>
            <person name="Guldener U."/>
        </authorList>
    </citation>
    <scope>NUCLEOTIDE SEQUENCE [LARGE SCALE GENOMIC DNA]</scope>
</reference>
<accession>A0A1E1MWU7</accession>
<dbReference type="GO" id="GO:0005737">
    <property type="term" value="C:cytoplasm"/>
    <property type="evidence" value="ECO:0007669"/>
    <property type="project" value="TreeGrafter"/>
</dbReference>
<dbReference type="Pfam" id="PF11702">
    <property type="entry name" value="DUF3295"/>
    <property type="match status" value="1"/>
</dbReference>
<dbReference type="Proteomes" id="UP000177625">
    <property type="component" value="Unassembled WGS sequence"/>
</dbReference>
<dbReference type="InterPro" id="IPR021711">
    <property type="entry name" value="DUF3295"/>
</dbReference>
<evidence type="ECO:0000313" key="4">
    <source>
        <dbReference type="Proteomes" id="UP000177625"/>
    </source>
</evidence>
<feature type="region of interest" description="Disordered" evidence="1">
    <location>
        <begin position="175"/>
        <end position="194"/>
    </location>
</feature>
<feature type="compositionally biased region" description="Polar residues" evidence="1">
    <location>
        <begin position="69"/>
        <end position="81"/>
    </location>
</feature>
<keyword evidence="4" id="KW-1185">Reference proteome</keyword>
<gene>
    <name evidence="3" type="ORF">RSE6_15196</name>
</gene>
<evidence type="ECO:0000313" key="3">
    <source>
        <dbReference type="EMBL" id="CZT53539.1"/>
    </source>
</evidence>
<dbReference type="EMBL" id="FJVC01002087">
    <property type="protein sequence ID" value="CZT53539.1"/>
    <property type="molecule type" value="Genomic_DNA"/>
</dbReference>
<sequence>MAPTEMTSYGILIPHQLPATPPCSPRLSTPKQGRVSSQAKSRTIVVRGFLPYAFPYSSNPLLTSPSSIPTGDMTAASSGNGQMLAVGGTSGDDSTSEQKNLIWNSLQHSAPQLKKREARLHFGDSSDEDKKSLPQTPSVLVDLTQQPLKKHTFLKEDQMNVKEEQAFGGDVFETEEGEIDESAVDDDDEPSDWEDLVDDSREARTDEKIFQRVDAKSRLISRQSLITLLLQGQLRNTNALGNAPAAIMSVSAVQNSDRSSPKRPSLAVSPKSKDNLSLTMKHGLSSVSKVPRSQSQPINPTQGLALSPRSIRQNMLASELTVSLRQQLLWVRKQTTQSDIAITKRGRAAYDVANLKQIPEKVCIDQSDGDMQNWNDYYGRDLGGYHSRGW</sequence>
<evidence type="ECO:0000256" key="1">
    <source>
        <dbReference type="SAM" id="MobiDB-lite"/>
    </source>
</evidence>
<dbReference type="PANTHER" id="PTHR28014:SF1">
    <property type="entry name" value="NEGATIVE REGULATOR OF RAS-CAMP PATHWAY"/>
    <property type="match status" value="1"/>
</dbReference>
<feature type="region of interest" description="Disordered" evidence="1">
    <location>
        <begin position="1"/>
        <end position="40"/>
    </location>
</feature>
<dbReference type="GO" id="GO:0006808">
    <property type="term" value="P:regulation of nitrogen utilization"/>
    <property type="evidence" value="ECO:0007669"/>
    <property type="project" value="TreeGrafter"/>
</dbReference>
<feature type="region of interest" description="Disordered" evidence="1">
    <location>
        <begin position="254"/>
        <end position="277"/>
    </location>
</feature>
<dbReference type="PANTHER" id="PTHR28014">
    <property type="entry name" value="NEGATIVE REGULATOR OF RAS-CAMP PATHWAY"/>
    <property type="match status" value="1"/>
</dbReference>
<evidence type="ECO:0000259" key="2">
    <source>
        <dbReference type="Pfam" id="PF11702"/>
    </source>
</evidence>
<feature type="compositionally biased region" description="Polar residues" evidence="1">
    <location>
        <begin position="26"/>
        <end position="40"/>
    </location>
</feature>
<dbReference type="AlphaFoldDB" id="A0A1E1MWU7"/>
<dbReference type="InterPro" id="IPR053043">
    <property type="entry name" value="Ras-cAMP_regulatory"/>
</dbReference>
<proteinExistence type="predicted"/>
<dbReference type="GO" id="GO:0031930">
    <property type="term" value="P:mitochondria-nucleus signaling pathway"/>
    <property type="evidence" value="ECO:0007669"/>
    <property type="project" value="TreeGrafter"/>
</dbReference>
<protein>
    <recommendedName>
        <fullName evidence="2">DUF3295 domain-containing protein</fullName>
    </recommendedName>
</protein>
<organism evidence="3 4">
    <name type="scientific">Rhynchosporium secalis</name>
    <name type="common">Barley scald fungus</name>
    <dbReference type="NCBI Taxonomy" id="38038"/>
    <lineage>
        <taxon>Eukaryota</taxon>
        <taxon>Fungi</taxon>
        <taxon>Dikarya</taxon>
        <taxon>Ascomycota</taxon>
        <taxon>Pezizomycotina</taxon>
        <taxon>Leotiomycetes</taxon>
        <taxon>Helotiales</taxon>
        <taxon>Ploettnerulaceae</taxon>
        <taxon>Rhynchosporium</taxon>
    </lineage>
</organism>
<dbReference type="GO" id="GO:0000122">
    <property type="term" value="P:negative regulation of transcription by RNA polymerase II"/>
    <property type="evidence" value="ECO:0007669"/>
    <property type="project" value="TreeGrafter"/>
</dbReference>